<organism evidence="1 2">
    <name type="scientific">Pararcticibacter amylolyticus</name>
    <dbReference type="NCBI Taxonomy" id="2173175"/>
    <lineage>
        <taxon>Bacteria</taxon>
        <taxon>Pseudomonadati</taxon>
        <taxon>Bacteroidota</taxon>
        <taxon>Sphingobacteriia</taxon>
        <taxon>Sphingobacteriales</taxon>
        <taxon>Sphingobacteriaceae</taxon>
        <taxon>Pararcticibacter</taxon>
    </lineage>
</organism>
<reference evidence="1 2" key="1">
    <citation type="submission" date="2018-04" db="EMBL/GenBank/DDBJ databases">
        <title>Pedobacter chongqingensis sp. nov., isolated from a rottenly hemp rope.</title>
        <authorList>
            <person name="Cai Y."/>
        </authorList>
    </citation>
    <scope>NUCLEOTIDE SEQUENCE [LARGE SCALE GENOMIC DNA]</scope>
    <source>
        <strain evidence="1 2">FJ4-8</strain>
    </source>
</reference>
<protein>
    <submittedName>
        <fullName evidence="1">Uncharacterized protein</fullName>
    </submittedName>
</protein>
<evidence type="ECO:0000313" key="2">
    <source>
        <dbReference type="Proteomes" id="UP000245647"/>
    </source>
</evidence>
<accession>A0A2U2PJH2</accession>
<evidence type="ECO:0000313" key="1">
    <source>
        <dbReference type="EMBL" id="PWG81530.1"/>
    </source>
</evidence>
<name>A0A2U2PJH2_9SPHI</name>
<proteinExistence type="predicted"/>
<dbReference type="EMBL" id="QEAS01000004">
    <property type="protein sequence ID" value="PWG81530.1"/>
    <property type="molecule type" value="Genomic_DNA"/>
</dbReference>
<keyword evidence="2" id="KW-1185">Reference proteome</keyword>
<gene>
    <name evidence="1" type="ORF">DDR33_06780</name>
</gene>
<dbReference type="AlphaFoldDB" id="A0A2U2PJH2"/>
<comment type="caution">
    <text evidence="1">The sequence shown here is derived from an EMBL/GenBank/DDBJ whole genome shotgun (WGS) entry which is preliminary data.</text>
</comment>
<dbReference type="Proteomes" id="UP000245647">
    <property type="component" value="Unassembled WGS sequence"/>
</dbReference>
<sequence length="94" mass="11006">MLQYKELVVNILTGWNVNHLLNTLSPLPNLGISLDRYPEDKLISFSVTTTFTHYTLYVKPIYLSLQIKSHAFLPSDLHQHNNSNCFNYWRNLIL</sequence>